<proteinExistence type="predicted"/>
<feature type="region of interest" description="Disordered" evidence="1">
    <location>
        <begin position="120"/>
        <end position="166"/>
    </location>
</feature>
<dbReference type="Proteomes" id="UP000032141">
    <property type="component" value="Chromosome C2"/>
</dbReference>
<sequence length="166" mass="18285">MSGRGKVKQEPMKVVFINTQYVETDARSFKNVVQELTGKDAIVAAGPYESPSAYAYDGGNKSGHDTRRLYGGGGRGGVETTTEFDRFFKEMPAMEEFYKLCKHSRLSPIRSQLRRPHPFSACIPDSYSSRSPNSPARDRSSSFQLASDRPARGSLGGPVLQSSKPK</sequence>
<dbReference type="PANTHER" id="PTHR34777:SF20">
    <property type="entry name" value="VQ DOMAIN-CONTAINING PROTEIN"/>
    <property type="match status" value="1"/>
</dbReference>
<dbReference type="EnsemblPlants" id="Bo2g093420.1">
    <property type="protein sequence ID" value="Bo2g093420.1"/>
    <property type="gene ID" value="Bo2g093420"/>
</dbReference>
<evidence type="ECO:0000259" key="2">
    <source>
        <dbReference type="Pfam" id="PF05678"/>
    </source>
</evidence>
<dbReference type="eggNOG" id="ENOG502SFRK">
    <property type="taxonomic scope" value="Eukaryota"/>
</dbReference>
<organism evidence="3 4">
    <name type="scientific">Brassica oleracea var. oleracea</name>
    <dbReference type="NCBI Taxonomy" id="109376"/>
    <lineage>
        <taxon>Eukaryota</taxon>
        <taxon>Viridiplantae</taxon>
        <taxon>Streptophyta</taxon>
        <taxon>Embryophyta</taxon>
        <taxon>Tracheophyta</taxon>
        <taxon>Spermatophyta</taxon>
        <taxon>Magnoliopsida</taxon>
        <taxon>eudicotyledons</taxon>
        <taxon>Gunneridae</taxon>
        <taxon>Pentapetalae</taxon>
        <taxon>rosids</taxon>
        <taxon>malvids</taxon>
        <taxon>Brassicales</taxon>
        <taxon>Brassicaceae</taxon>
        <taxon>Brassiceae</taxon>
        <taxon>Brassica</taxon>
    </lineage>
</organism>
<dbReference type="Pfam" id="PF05678">
    <property type="entry name" value="VQ"/>
    <property type="match status" value="1"/>
</dbReference>
<name>A0A0D3ARG4_BRAOL</name>
<dbReference type="PANTHER" id="PTHR34777">
    <property type="entry name" value="VQ MOTIF-CONTAINING PROTEIN 10"/>
    <property type="match status" value="1"/>
</dbReference>
<evidence type="ECO:0000313" key="3">
    <source>
        <dbReference type="EnsemblPlants" id="Bo2g093420.1"/>
    </source>
</evidence>
<reference evidence="3" key="2">
    <citation type="submission" date="2015-03" db="UniProtKB">
        <authorList>
            <consortium name="EnsemblPlants"/>
        </authorList>
    </citation>
    <scope>IDENTIFICATION</scope>
</reference>
<evidence type="ECO:0000313" key="4">
    <source>
        <dbReference type="Proteomes" id="UP000032141"/>
    </source>
</evidence>
<keyword evidence="4" id="KW-1185">Reference proteome</keyword>
<accession>A0A0D3ARG4</accession>
<dbReference type="InterPro" id="IPR039608">
    <property type="entry name" value="VQ_1/10"/>
</dbReference>
<feature type="domain" description="VQ" evidence="2">
    <location>
        <begin position="17"/>
        <end position="41"/>
    </location>
</feature>
<protein>
    <recommendedName>
        <fullName evidence="2">VQ domain-containing protein</fullName>
    </recommendedName>
</protein>
<dbReference type="Gramene" id="Bo2g093420.1">
    <property type="protein sequence ID" value="Bo2g093420.1"/>
    <property type="gene ID" value="Bo2g093420"/>
</dbReference>
<dbReference type="HOGENOM" id="CLU_1606874_0_0_1"/>
<dbReference type="InterPro" id="IPR008889">
    <property type="entry name" value="VQ"/>
</dbReference>
<evidence type="ECO:0000256" key="1">
    <source>
        <dbReference type="SAM" id="MobiDB-lite"/>
    </source>
</evidence>
<reference evidence="3 4" key="1">
    <citation type="journal article" date="2014" name="Genome Biol.">
        <title>Transcriptome and methylome profiling reveals relics of genome dominance in the mesopolyploid Brassica oleracea.</title>
        <authorList>
            <person name="Parkin I.A."/>
            <person name="Koh C."/>
            <person name="Tang H."/>
            <person name="Robinson S.J."/>
            <person name="Kagale S."/>
            <person name="Clarke W.E."/>
            <person name="Town C.D."/>
            <person name="Nixon J."/>
            <person name="Krishnakumar V."/>
            <person name="Bidwell S.L."/>
            <person name="Denoeud F."/>
            <person name="Belcram H."/>
            <person name="Links M.G."/>
            <person name="Just J."/>
            <person name="Clarke C."/>
            <person name="Bender T."/>
            <person name="Huebert T."/>
            <person name="Mason A.S."/>
            <person name="Pires J.C."/>
            <person name="Barker G."/>
            <person name="Moore J."/>
            <person name="Walley P.G."/>
            <person name="Manoli S."/>
            <person name="Batley J."/>
            <person name="Edwards D."/>
            <person name="Nelson M.N."/>
            <person name="Wang X."/>
            <person name="Paterson A.H."/>
            <person name="King G."/>
            <person name="Bancroft I."/>
            <person name="Chalhoub B."/>
            <person name="Sharpe A.G."/>
        </authorList>
    </citation>
    <scope>NUCLEOTIDE SEQUENCE</scope>
    <source>
        <strain evidence="3 4">cv. TO1000</strain>
    </source>
</reference>
<dbReference type="STRING" id="109376.A0A0D3ARG4"/>
<dbReference type="AlphaFoldDB" id="A0A0D3ARG4"/>